<dbReference type="Proteomes" id="UP000189177">
    <property type="component" value="Unassembled WGS sequence"/>
</dbReference>
<dbReference type="NCBIfam" id="TIGR01141">
    <property type="entry name" value="hisC"/>
    <property type="match status" value="1"/>
</dbReference>
<name>A0A1V3A268_9GAMM</name>
<evidence type="ECO:0000256" key="2">
    <source>
        <dbReference type="ARBA" id="ARBA00005011"/>
    </source>
</evidence>
<protein>
    <recommendedName>
        <fullName evidence="9">Histidinol-phosphate aminotransferase</fullName>
        <ecNumber evidence="9">2.6.1.9</ecNumber>
    </recommendedName>
    <alternativeName>
        <fullName evidence="9">Imidazole acetol-phosphate transaminase</fullName>
    </alternativeName>
</protein>
<dbReference type="PANTHER" id="PTHR43643">
    <property type="entry name" value="HISTIDINOL-PHOSPHATE AMINOTRANSFERASE 2"/>
    <property type="match status" value="1"/>
</dbReference>
<dbReference type="Pfam" id="PF00155">
    <property type="entry name" value="Aminotran_1_2"/>
    <property type="match status" value="1"/>
</dbReference>
<proteinExistence type="inferred from homology"/>
<organism evidence="12 13">
    <name type="scientific">Thioalkalivibrio halophilus</name>
    <dbReference type="NCBI Taxonomy" id="252474"/>
    <lineage>
        <taxon>Bacteria</taxon>
        <taxon>Pseudomonadati</taxon>
        <taxon>Pseudomonadota</taxon>
        <taxon>Gammaproteobacteria</taxon>
        <taxon>Chromatiales</taxon>
        <taxon>Ectothiorhodospiraceae</taxon>
        <taxon>Thioalkalivibrio</taxon>
    </lineage>
</organism>
<dbReference type="PANTHER" id="PTHR43643:SF3">
    <property type="entry name" value="HISTIDINOL-PHOSPHATE AMINOTRANSFERASE"/>
    <property type="match status" value="1"/>
</dbReference>
<dbReference type="Gene3D" id="3.90.1150.10">
    <property type="entry name" value="Aspartate Aminotransferase, domain 1"/>
    <property type="match status" value="1"/>
</dbReference>
<feature type="modified residue" description="N6-(pyridoxal phosphate)lysine" evidence="9">
    <location>
        <position position="245"/>
    </location>
</feature>
<dbReference type="OrthoDB" id="9813612at2"/>
<dbReference type="UniPathway" id="UPA00031">
    <property type="reaction ID" value="UER00012"/>
</dbReference>
<evidence type="ECO:0000256" key="3">
    <source>
        <dbReference type="ARBA" id="ARBA00007970"/>
    </source>
</evidence>
<sequence>MATNPSESAAPGPGPAARAVSGVQGLQPYQPGKPVSELERELGISEAVKLASNENPLGPSPRAVKAARGVLGEAHVYPDGNGFELKAALAARHGVDPAQITLGNGSNEVLELIARTWLAPGRASVFSAHAFAVYPLVTQATGAEARVVPAVSADDARQPFGHDLDAMRARVDDDTAVVFVANPNNPTGTWLDAQALEAFVAAMPPQTIVVIDEAYAEYVEEDGYPDATRWLDRYPNVVVTRTFSKIQGLAGLRLGYAVSSAPVADMLNRVRQPFNVNAVAQAAGLAALEDSDHIRHSVAVNREGLVQLGRELRAMGLRVIPSVGNFITFDTGTDVNAVHDRLQRRGVIARPVENYGLPGHLRVTVSTAEDNERFLAALREALA</sequence>
<keyword evidence="9" id="KW-0028">Amino-acid biosynthesis</keyword>
<comment type="cofactor">
    <cofactor evidence="1 9">
        <name>pyridoxal 5'-phosphate</name>
        <dbReference type="ChEBI" id="CHEBI:597326"/>
    </cofactor>
</comment>
<feature type="domain" description="Aminotransferase class I/classII large" evidence="11">
    <location>
        <begin position="47"/>
        <end position="378"/>
    </location>
</feature>
<comment type="catalytic activity">
    <reaction evidence="8 9">
        <text>L-histidinol phosphate + 2-oxoglutarate = 3-(imidazol-4-yl)-2-oxopropyl phosphate + L-glutamate</text>
        <dbReference type="Rhea" id="RHEA:23744"/>
        <dbReference type="ChEBI" id="CHEBI:16810"/>
        <dbReference type="ChEBI" id="CHEBI:29985"/>
        <dbReference type="ChEBI" id="CHEBI:57766"/>
        <dbReference type="ChEBI" id="CHEBI:57980"/>
        <dbReference type="EC" id="2.6.1.9"/>
    </reaction>
</comment>
<dbReference type="RefSeq" id="WP_077243517.1">
    <property type="nucleotide sequence ID" value="NZ_MUZR01000003.1"/>
</dbReference>
<evidence type="ECO:0000256" key="10">
    <source>
        <dbReference type="SAM" id="MobiDB-lite"/>
    </source>
</evidence>
<feature type="compositionally biased region" description="Low complexity" evidence="10">
    <location>
        <begin position="1"/>
        <end position="22"/>
    </location>
</feature>
<dbReference type="GO" id="GO:0030170">
    <property type="term" value="F:pyridoxal phosphate binding"/>
    <property type="evidence" value="ECO:0007669"/>
    <property type="project" value="InterPro"/>
</dbReference>
<evidence type="ECO:0000259" key="11">
    <source>
        <dbReference type="Pfam" id="PF00155"/>
    </source>
</evidence>
<evidence type="ECO:0000256" key="7">
    <source>
        <dbReference type="ARBA" id="ARBA00022898"/>
    </source>
</evidence>
<evidence type="ECO:0000256" key="4">
    <source>
        <dbReference type="ARBA" id="ARBA00011738"/>
    </source>
</evidence>
<gene>
    <name evidence="9" type="primary">hisC</name>
    <name evidence="12" type="ORF">B1A74_01050</name>
</gene>
<evidence type="ECO:0000313" key="12">
    <source>
        <dbReference type="EMBL" id="OOC11389.1"/>
    </source>
</evidence>
<comment type="caution">
    <text evidence="12">The sequence shown here is derived from an EMBL/GenBank/DDBJ whole genome shotgun (WGS) entry which is preliminary data.</text>
</comment>
<evidence type="ECO:0000256" key="1">
    <source>
        <dbReference type="ARBA" id="ARBA00001933"/>
    </source>
</evidence>
<evidence type="ECO:0000313" key="13">
    <source>
        <dbReference type="Proteomes" id="UP000189177"/>
    </source>
</evidence>
<evidence type="ECO:0000256" key="5">
    <source>
        <dbReference type="ARBA" id="ARBA00022576"/>
    </source>
</evidence>
<keyword evidence="7 9" id="KW-0663">Pyridoxal phosphate</keyword>
<keyword evidence="5 9" id="KW-0032">Aminotransferase</keyword>
<comment type="subunit">
    <text evidence="4 9">Homodimer.</text>
</comment>
<dbReference type="InterPro" id="IPR005861">
    <property type="entry name" value="HisP_aminotrans"/>
</dbReference>
<keyword evidence="9" id="KW-0368">Histidine biosynthesis</keyword>
<reference evidence="12 13" key="1">
    <citation type="submission" date="2017-02" db="EMBL/GenBank/DDBJ databases">
        <title>Genomic diversity within the haloalkaliphilic genus Thioalkalivibrio.</title>
        <authorList>
            <person name="Ahn A.-C."/>
            <person name="Meier-Kolthoff J."/>
            <person name="Overmars L."/>
            <person name="Richter M."/>
            <person name="Woyke T."/>
            <person name="Sorokin D.Y."/>
            <person name="Muyzer G."/>
        </authorList>
    </citation>
    <scope>NUCLEOTIDE SEQUENCE [LARGE SCALE GENOMIC DNA]</scope>
    <source>
        <strain evidence="12 13">HL17</strain>
    </source>
</reference>
<dbReference type="STRING" id="252474.B1A74_01050"/>
<evidence type="ECO:0000256" key="6">
    <source>
        <dbReference type="ARBA" id="ARBA00022679"/>
    </source>
</evidence>
<keyword evidence="6 9" id="KW-0808">Transferase</keyword>
<dbReference type="GO" id="GO:0000105">
    <property type="term" value="P:L-histidine biosynthetic process"/>
    <property type="evidence" value="ECO:0007669"/>
    <property type="project" value="UniProtKB-UniRule"/>
</dbReference>
<dbReference type="EMBL" id="MUZR01000003">
    <property type="protein sequence ID" value="OOC11389.1"/>
    <property type="molecule type" value="Genomic_DNA"/>
</dbReference>
<keyword evidence="13" id="KW-1185">Reference proteome</keyword>
<feature type="region of interest" description="Disordered" evidence="10">
    <location>
        <begin position="1"/>
        <end position="36"/>
    </location>
</feature>
<dbReference type="GO" id="GO:0004400">
    <property type="term" value="F:histidinol-phosphate transaminase activity"/>
    <property type="evidence" value="ECO:0007669"/>
    <property type="project" value="UniProtKB-UniRule"/>
</dbReference>
<dbReference type="AlphaFoldDB" id="A0A1V3A268"/>
<dbReference type="CDD" id="cd00609">
    <property type="entry name" value="AAT_like"/>
    <property type="match status" value="1"/>
</dbReference>
<dbReference type="InterPro" id="IPR050106">
    <property type="entry name" value="HistidinolP_aminotransfase"/>
</dbReference>
<dbReference type="InterPro" id="IPR015424">
    <property type="entry name" value="PyrdxlP-dep_Trfase"/>
</dbReference>
<evidence type="ECO:0000256" key="8">
    <source>
        <dbReference type="ARBA" id="ARBA00047481"/>
    </source>
</evidence>
<comment type="pathway">
    <text evidence="2 9">Amino-acid biosynthesis; L-histidine biosynthesis; L-histidine from 5-phospho-alpha-D-ribose 1-diphosphate: step 7/9.</text>
</comment>
<dbReference type="SUPFAM" id="SSF53383">
    <property type="entry name" value="PLP-dependent transferases"/>
    <property type="match status" value="1"/>
</dbReference>
<dbReference type="HAMAP" id="MF_01023">
    <property type="entry name" value="HisC_aminotrans_2"/>
    <property type="match status" value="1"/>
</dbReference>
<evidence type="ECO:0000256" key="9">
    <source>
        <dbReference type="HAMAP-Rule" id="MF_01023"/>
    </source>
</evidence>
<dbReference type="EC" id="2.6.1.9" evidence="9"/>
<dbReference type="InterPro" id="IPR004839">
    <property type="entry name" value="Aminotransferase_I/II_large"/>
</dbReference>
<dbReference type="Gene3D" id="3.40.640.10">
    <property type="entry name" value="Type I PLP-dependent aspartate aminotransferase-like (Major domain)"/>
    <property type="match status" value="1"/>
</dbReference>
<comment type="similarity">
    <text evidence="3 9">Belongs to the class-II pyridoxal-phosphate-dependent aminotransferase family. Histidinol-phosphate aminotransferase subfamily.</text>
</comment>
<accession>A0A1V3A268</accession>
<dbReference type="InterPro" id="IPR015422">
    <property type="entry name" value="PyrdxlP-dep_Trfase_small"/>
</dbReference>
<dbReference type="InterPro" id="IPR015421">
    <property type="entry name" value="PyrdxlP-dep_Trfase_major"/>
</dbReference>